<evidence type="ECO:0000313" key="1">
    <source>
        <dbReference type="EMBL" id="OMP03037.1"/>
    </source>
</evidence>
<keyword evidence="2" id="KW-1185">Reference proteome</keyword>
<name>A0A1R3K7G7_9ROSI</name>
<gene>
    <name evidence="1" type="ORF">COLO4_10639</name>
</gene>
<dbReference type="AlphaFoldDB" id="A0A1R3K7G7"/>
<evidence type="ECO:0000313" key="2">
    <source>
        <dbReference type="Proteomes" id="UP000187203"/>
    </source>
</evidence>
<comment type="caution">
    <text evidence="1">The sequence shown here is derived from an EMBL/GenBank/DDBJ whole genome shotgun (WGS) entry which is preliminary data.</text>
</comment>
<proteinExistence type="predicted"/>
<dbReference type="Proteomes" id="UP000187203">
    <property type="component" value="Unassembled WGS sequence"/>
</dbReference>
<protein>
    <submittedName>
        <fullName evidence="1">Glutathione S-transferase U8-like protein</fullName>
    </submittedName>
</protein>
<sequence>MARFWAKFVDEKGGAWREREKAVEEACKLQCCQGKPASQRQTLGILQSSHCGSTN</sequence>
<dbReference type="EMBL" id="AWUE01014567">
    <property type="protein sequence ID" value="OMP03037.1"/>
    <property type="molecule type" value="Genomic_DNA"/>
</dbReference>
<reference evidence="2" key="1">
    <citation type="submission" date="2013-09" db="EMBL/GenBank/DDBJ databases">
        <title>Corchorus olitorius genome sequencing.</title>
        <authorList>
            <person name="Alam M."/>
            <person name="Haque M.S."/>
            <person name="Islam M.S."/>
            <person name="Emdad E.M."/>
            <person name="Islam M.M."/>
            <person name="Ahmed B."/>
            <person name="Halim A."/>
            <person name="Hossen Q.M.M."/>
            <person name="Hossain M.Z."/>
            <person name="Ahmed R."/>
            <person name="Khan M.M."/>
            <person name="Islam R."/>
            <person name="Rashid M.M."/>
            <person name="Khan S.A."/>
            <person name="Rahman M.S."/>
            <person name="Alam M."/>
            <person name="Yahiya A.S."/>
            <person name="Khan M.S."/>
            <person name="Azam M.S."/>
            <person name="Haque T."/>
            <person name="Lashkar M.Z.H."/>
            <person name="Akhand A.I."/>
            <person name="Morshed G."/>
            <person name="Roy S."/>
            <person name="Uddin K.S."/>
            <person name="Rabeya T."/>
            <person name="Hossain A.S."/>
            <person name="Chowdhury A."/>
            <person name="Snigdha A.R."/>
            <person name="Mortoza M.S."/>
            <person name="Matin S.A."/>
            <person name="Hoque S.M.E."/>
            <person name="Islam M.K."/>
            <person name="Roy D.K."/>
            <person name="Haider R."/>
            <person name="Moosa M.M."/>
            <person name="Elias S.M."/>
            <person name="Hasan A.M."/>
            <person name="Jahan S."/>
            <person name="Shafiuddin M."/>
            <person name="Mahmood N."/>
            <person name="Shommy N.S."/>
        </authorList>
    </citation>
    <scope>NUCLEOTIDE SEQUENCE [LARGE SCALE GENOMIC DNA]</scope>
    <source>
        <strain evidence="2">cv. O-4</strain>
    </source>
</reference>
<organism evidence="1 2">
    <name type="scientific">Corchorus olitorius</name>
    <dbReference type="NCBI Taxonomy" id="93759"/>
    <lineage>
        <taxon>Eukaryota</taxon>
        <taxon>Viridiplantae</taxon>
        <taxon>Streptophyta</taxon>
        <taxon>Embryophyta</taxon>
        <taxon>Tracheophyta</taxon>
        <taxon>Spermatophyta</taxon>
        <taxon>Magnoliopsida</taxon>
        <taxon>eudicotyledons</taxon>
        <taxon>Gunneridae</taxon>
        <taxon>Pentapetalae</taxon>
        <taxon>rosids</taxon>
        <taxon>malvids</taxon>
        <taxon>Malvales</taxon>
        <taxon>Malvaceae</taxon>
        <taxon>Grewioideae</taxon>
        <taxon>Apeibeae</taxon>
        <taxon>Corchorus</taxon>
    </lineage>
</organism>
<accession>A0A1R3K7G7</accession>